<evidence type="ECO:0000313" key="2">
    <source>
        <dbReference type="EMBL" id="GGX98632.1"/>
    </source>
</evidence>
<dbReference type="EMBL" id="BMXS01000014">
    <property type="protein sequence ID" value="GGX98632.1"/>
    <property type="molecule type" value="Genomic_DNA"/>
</dbReference>
<dbReference type="PANTHER" id="PTHR43861:SF1">
    <property type="entry name" value="TRANS-ACONITATE 2-METHYLTRANSFERASE"/>
    <property type="match status" value="1"/>
</dbReference>
<proteinExistence type="predicted"/>
<evidence type="ECO:0000259" key="1">
    <source>
        <dbReference type="Pfam" id="PF13847"/>
    </source>
</evidence>
<name>A0ABQ2YZU5_9GAMM</name>
<dbReference type="Proteomes" id="UP000653056">
    <property type="component" value="Unassembled WGS sequence"/>
</dbReference>
<feature type="domain" description="Methyltransferase" evidence="1">
    <location>
        <begin position="24"/>
        <end position="126"/>
    </location>
</feature>
<accession>A0ABQ2YZU5</accession>
<protein>
    <recommendedName>
        <fullName evidence="1">Methyltransferase domain-containing protein</fullName>
    </recommendedName>
</protein>
<dbReference type="Gene3D" id="3.40.50.150">
    <property type="entry name" value="Vaccinia Virus protein VP39"/>
    <property type="match status" value="1"/>
</dbReference>
<sequence length="224" mass="24014">MIDCGTFEATLEAITELCHARGSARVLDVGCGSGALLTALAPEIRLGVGIDKSEAAIGFARRRAEGFDNLTFHALPIERLPDHHPGQFDVILFVGSLEHMADPHIALKAASTRMHEGSRIAVVAISPQSPHAILSHTALRWSATPVVGHLGANDLRSIASHVGLEVESVRDLYRGSRKRRSARAAGWLLKQYDRLGGPTCIITLKPASPAPATSHELNHTVVRP</sequence>
<dbReference type="RefSeq" id="WP_189470196.1">
    <property type="nucleotide sequence ID" value="NZ_BMXS01000014.1"/>
</dbReference>
<dbReference type="Pfam" id="PF13847">
    <property type="entry name" value="Methyltransf_31"/>
    <property type="match status" value="1"/>
</dbReference>
<reference evidence="3" key="1">
    <citation type="journal article" date="2019" name="Int. J. Syst. Evol. Microbiol.">
        <title>The Global Catalogue of Microorganisms (GCM) 10K type strain sequencing project: providing services to taxonomists for standard genome sequencing and annotation.</title>
        <authorList>
            <consortium name="The Broad Institute Genomics Platform"/>
            <consortium name="The Broad Institute Genome Sequencing Center for Infectious Disease"/>
            <person name="Wu L."/>
            <person name="Ma J."/>
        </authorList>
    </citation>
    <scope>NUCLEOTIDE SEQUENCE [LARGE SCALE GENOMIC DNA]</scope>
    <source>
        <strain evidence="3">KCTC 22228</strain>
    </source>
</reference>
<comment type="caution">
    <text evidence="2">The sequence shown here is derived from an EMBL/GenBank/DDBJ whole genome shotgun (WGS) entry which is preliminary data.</text>
</comment>
<dbReference type="InterPro" id="IPR025714">
    <property type="entry name" value="Methyltranfer_dom"/>
</dbReference>
<evidence type="ECO:0000313" key="3">
    <source>
        <dbReference type="Proteomes" id="UP000653056"/>
    </source>
</evidence>
<dbReference type="PANTHER" id="PTHR43861">
    <property type="entry name" value="TRANS-ACONITATE 2-METHYLTRANSFERASE-RELATED"/>
    <property type="match status" value="1"/>
</dbReference>
<organism evidence="2 3">
    <name type="scientific">Litchfieldella qijiaojingensis</name>
    <dbReference type="NCBI Taxonomy" id="980347"/>
    <lineage>
        <taxon>Bacteria</taxon>
        <taxon>Pseudomonadati</taxon>
        <taxon>Pseudomonadota</taxon>
        <taxon>Gammaproteobacteria</taxon>
        <taxon>Oceanospirillales</taxon>
        <taxon>Halomonadaceae</taxon>
        <taxon>Litchfieldella</taxon>
    </lineage>
</organism>
<dbReference type="InterPro" id="IPR029063">
    <property type="entry name" value="SAM-dependent_MTases_sf"/>
</dbReference>
<gene>
    <name evidence="2" type="ORF">GCM10007160_27790</name>
</gene>
<dbReference type="SUPFAM" id="SSF53335">
    <property type="entry name" value="S-adenosyl-L-methionine-dependent methyltransferases"/>
    <property type="match status" value="1"/>
</dbReference>
<dbReference type="CDD" id="cd02440">
    <property type="entry name" value="AdoMet_MTases"/>
    <property type="match status" value="1"/>
</dbReference>
<keyword evidence="3" id="KW-1185">Reference proteome</keyword>